<evidence type="ECO:0000313" key="5">
    <source>
        <dbReference type="Proteomes" id="UP001279734"/>
    </source>
</evidence>
<dbReference type="Proteomes" id="UP001279734">
    <property type="component" value="Unassembled WGS sequence"/>
</dbReference>
<dbReference type="InterPro" id="IPR004883">
    <property type="entry name" value="LOB"/>
</dbReference>
<keyword evidence="5" id="KW-1185">Reference proteome</keyword>
<dbReference type="EMBL" id="BSYO01000014">
    <property type="protein sequence ID" value="GMH14767.1"/>
    <property type="molecule type" value="Genomic_DNA"/>
</dbReference>
<evidence type="ECO:0000256" key="2">
    <source>
        <dbReference type="SAM" id="MobiDB-lite"/>
    </source>
</evidence>
<gene>
    <name evidence="4" type="ORF">Nepgr_016608</name>
</gene>
<name>A0AAD3SPL6_NEPGR</name>
<dbReference type="PANTHER" id="PTHR31301:SF68">
    <property type="entry name" value="LOB DOMAIN-CONTAINING PROTEIN 32-RELATED"/>
    <property type="match status" value="1"/>
</dbReference>
<sequence>MSSSSNSPCAACKFLRRKCTHECVFAPYFPPDHPQKFASIHKVFGASNVAKLLNELNASQREDAVNSLAYEAEARLRDPVYGCVGLISILQHRLKQVKTDLDNARMELANYIGPSATPPMFHARFLPQHPHNPSPSPLVSYNMPPAVGIPTDPTYAGQFLITEPQQQHQRHRRNPQKLATIAMTEEREAMMRTFDQQQQQRHPQQQHVRFNSGYELGGTVAAVAGGGEFNQMTGSSTVSPSLALGCAFNNPYLIQQQLQEHQAPFLLLQQPVTPRQQHTGAAQAIPPQQSSPQDQTSGDEEGRRLSSCY</sequence>
<evidence type="ECO:0000256" key="1">
    <source>
        <dbReference type="ARBA" id="ARBA00005474"/>
    </source>
</evidence>
<comment type="similarity">
    <text evidence="1">Belongs to the LOB domain-containing protein family.</text>
</comment>
<dbReference type="AlphaFoldDB" id="A0AAD3SPL6"/>
<reference evidence="4" key="1">
    <citation type="submission" date="2023-05" db="EMBL/GenBank/DDBJ databases">
        <title>Nepenthes gracilis genome sequencing.</title>
        <authorList>
            <person name="Fukushima K."/>
        </authorList>
    </citation>
    <scope>NUCLEOTIDE SEQUENCE</scope>
    <source>
        <strain evidence="4">SING2019-196</strain>
    </source>
</reference>
<evidence type="ECO:0000259" key="3">
    <source>
        <dbReference type="PROSITE" id="PS50891"/>
    </source>
</evidence>
<proteinExistence type="inferred from homology"/>
<feature type="domain" description="LOB" evidence="3">
    <location>
        <begin position="7"/>
        <end position="108"/>
    </location>
</feature>
<dbReference type="Pfam" id="PF03195">
    <property type="entry name" value="LOB"/>
    <property type="match status" value="1"/>
</dbReference>
<evidence type="ECO:0000313" key="4">
    <source>
        <dbReference type="EMBL" id="GMH14767.1"/>
    </source>
</evidence>
<feature type="region of interest" description="Disordered" evidence="2">
    <location>
        <begin position="272"/>
        <end position="309"/>
    </location>
</feature>
<dbReference type="PROSITE" id="PS50891">
    <property type="entry name" value="LOB"/>
    <property type="match status" value="1"/>
</dbReference>
<organism evidence="4 5">
    <name type="scientific">Nepenthes gracilis</name>
    <name type="common">Slender pitcher plant</name>
    <dbReference type="NCBI Taxonomy" id="150966"/>
    <lineage>
        <taxon>Eukaryota</taxon>
        <taxon>Viridiplantae</taxon>
        <taxon>Streptophyta</taxon>
        <taxon>Embryophyta</taxon>
        <taxon>Tracheophyta</taxon>
        <taxon>Spermatophyta</taxon>
        <taxon>Magnoliopsida</taxon>
        <taxon>eudicotyledons</taxon>
        <taxon>Gunneridae</taxon>
        <taxon>Pentapetalae</taxon>
        <taxon>Caryophyllales</taxon>
        <taxon>Nepenthaceae</taxon>
        <taxon>Nepenthes</taxon>
    </lineage>
</organism>
<feature type="compositionally biased region" description="Basic and acidic residues" evidence="2">
    <location>
        <begin position="300"/>
        <end position="309"/>
    </location>
</feature>
<comment type="caution">
    <text evidence="4">The sequence shown here is derived from an EMBL/GenBank/DDBJ whole genome shotgun (WGS) entry which is preliminary data.</text>
</comment>
<protein>
    <recommendedName>
        <fullName evidence="3">LOB domain-containing protein</fullName>
    </recommendedName>
</protein>
<accession>A0AAD3SPL6</accession>
<dbReference type="PANTHER" id="PTHR31301">
    <property type="entry name" value="LOB DOMAIN-CONTAINING PROTEIN 4-RELATED"/>
    <property type="match status" value="1"/>
</dbReference>
<feature type="compositionally biased region" description="Low complexity" evidence="2">
    <location>
        <begin position="281"/>
        <end position="296"/>
    </location>
</feature>